<keyword evidence="5" id="KW-0862">Zinc</keyword>
<dbReference type="EMBL" id="MRZV01000001">
    <property type="protein sequence ID" value="PIK63020.1"/>
    <property type="molecule type" value="Genomic_DNA"/>
</dbReference>
<comment type="subcellular location">
    <subcellularLocation>
        <location evidence="1">Nucleus</location>
    </subcellularLocation>
</comment>
<keyword evidence="2" id="KW-0479">Metal-binding</keyword>
<dbReference type="FunFam" id="3.30.160.60:FF:000025">
    <property type="entry name" value="Spalt-like transcription factor 1"/>
    <property type="match status" value="1"/>
</dbReference>
<dbReference type="Pfam" id="PF12874">
    <property type="entry name" value="zf-met"/>
    <property type="match status" value="1"/>
</dbReference>
<dbReference type="GO" id="GO:0061061">
    <property type="term" value="P:muscle structure development"/>
    <property type="evidence" value="ECO:0007669"/>
    <property type="project" value="UniProtKB-ARBA"/>
</dbReference>
<dbReference type="Proteomes" id="UP000230750">
    <property type="component" value="Unassembled WGS sequence"/>
</dbReference>
<evidence type="ECO:0000313" key="14">
    <source>
        <dbReference type="EMBL" id="PIK63020.1"/>
    </source>
</evidence>
<dbReference type="FunFam" id="3.30.160.60:FF:000570">
    <property type="entry name" value="Spalt like transcription factor 3"/>
    <property type="match status" value="1"/>
</dbReference>
<feature type="domain" description="C2H2-type" evidence="13">
    <location>
        <begin position="639"/>
        <end position="666"/>
    </location>
</feature>
<keyword evidence="15" id="KW-1185">Reference proteome</keyword>
<feature type="domain" description="C2H2-type" evidence="13">
    <location>
        <begin position="607"/>
        <end position="634"/>
    </location>
</feature>
<feature type="domain" description="C2H2-type" evidence="13">
    <location>
        <begin position="376"/>
        <end position="403"/>
    </location>
</feature>
<dbReference type="AlphaFoldDB" id="A0A2G8LS69"/>
<dbReference type="InterPro" id="IPR051565">
    <property type="entry name" value="Sal_C2H2-zinc-finger"/>
</dbReference>
<dbReference type="GO" id="GO:0009791">
    <property type="term" value="P:post-embryonic development"/>
    <property type="evidence" value="ECO:0007669"/>
    <property type="project" value="UniProtKB-ARBA"/>
</dbReference>
<keyword evidence="9" id="KW-0539">Nucleus</keyword>
<evidence type="ECO:0000256" key="12">
    <source>
        <dbReference type="SAM" id="MobiDB-lite"/>
    </source>
</evidence>
<evidence type="ECO:0000256" key="5">
    <source>
        <dbReference type="ARBA" id="ARBA00022833"/>
    </source>
</evidence>
<feature type="domain" description="C2H2-type" evidence="13">
    <location>
        <begin position="579"/>
        <end position="606"/>
    </location>
</feature>
<accession>A0A2G8LS69</accession>
<evidence type="ECO:0000256" key="4">
    <source>
        <dbReference type="ARBA" id="ARBA00022771"/>
    </source>
</evidence>
<feature type="compositionally biased region" description="Low complexity" evidence="12">
    <location>
        <begin position="437"/>
        <end position="451"/>
    </location>
</feature>
<comment type="similarity">
    <text evidence="10">Belongs to the sal C2H2-type zinc-finger protein family.</text>
</comment>
<dbReference type="GO" id="GO:0048699">
    <property type="term" value="P:generation of neurons"/>
    <property type="evidence" value="ECO:0007669"/>
    <property type="project" value="UniProtKB-ARBA"/>
</dbReference>
<dbReference type="PROSITE" id="PS50157">
    <property type="entry name" value="ZINC_FINGER_C2H2_2"/>
    <property type="match status" value="5"/>
</dbReference>
<evidence type="ECO:0000256" key="11">
    <source>
        <dbReference type="PROSITE-ProRule" id="PRU00042"/>
    </source>
</evidence>
<dbReference type="SMART" id="SM00355">
    <property type="entry name" value="ZnF_C2H2"/>
    <property type="match status" value="5"/>
</dbReference>
<evidence type="ECO:0000256" key="8">
    <source>
        <dbReference type="ARBA" id="ARBA00023163"/>
    </source>
</evidence>
<dbReference type="FunFam" id="3.30.160.60:FF:002381">
    <property type="entry name" value="Putative spalt protein"/>
    <property type="match status" value="1"/>
</dbReference>
<dbReference type="SUPFAM" id="SSF57667">
    <property type="entry name" value="beta-beta-alpha zinc fingers"/>
    <property type="match status" value="3"/>
</dbReference>
<dbReference type="STRING" id="307972.A0A2G8LS69"/>
<sequence length="706" mass="79428">MVRQIISMIILFYLSDTNDNMHLDQKDETMSHPDSSSEVHICGNCQGEFIGTSQFLQHKESCNKKRVVVIMNEEQKQHDNSERVNESSMTENMEVAPSPEVEPRNQHVTPLTQPIGYSSVQSLKNKENPHNGTHNGTPEPKPSTTSYEGIPRNPPTESDVTSHANPSKRNGVKPFPSSVAVIQEQLYALHQQHLQQMQIILQIQEKIQALVAESYHHGVSNLAKETKETIVDHLTSTIKPPTSTEASSLPKPSLPHPIMPSSLEMLQTQVRQTSSLPFPAFPLPLPPPHPPFDIFGQQPQTSLQSGSSPLQVPPPLPYPGGLLSHRKGKPPNVSVFDPKFTDDAFFRHKCHFCHKVFGSDSALQIHIRSHTGERPFKCNICGNRFSTKGNLKVHFQRHQAQYPNVEMDITPYPPSPPPHDQPLQPPSIDQIPMPGIPSESSKTPPEESQSSGQQMDLPNSVKSNDEEEINNNEKDHDLQQNDEEKETPSNMEHRRNDREEGDRPSSAPSKVISSSYSPLESLRRASNGEMDIKDIGSSDILPASSSFSMLSADDMLKSSETSKLQHLVESIEQKITEPNQCVICHRVLSCKNALQLHYRIHTGERPYKCKICGRTFTTKGNLKTHYGVHRAKPSFPSLHECPICQKNFANPVVLQQHLKLHAAEDMMMHSTFDSESYFREESQQEKRPENLMESLQARFNYIKDPI</sequence>
<feature type="non-terminal residue" evidence="14">
    <location>
        <position position="706"/>
    </location>
</feature>
<keyword evidence="7" id="KW-0238">DNA-binding</keyword>
<keyword evidence="3" id="KW-0677">Repeat</keyword>
<comment type="caution">
    <text evidence="14">The sequence shown here is derived from an EMBL/GenBank/DDBJ whole genome shotgun (WGS) entry which is preliminary data.</text>
</comment>
<evidence type="ECO:0000256" key="6">
    <source>
        <dbReference type="ARBA" id="ARBA00023015"/>
    </source>
</evidence>
<evidence type="ECO:0000259" key="13">
    <source>
        <dbReference type="PROSITE" id="PS50157"/>
    </source>
</evidence>
<dbReference type="PANTHER" id="PTHR23233:SF84">
    <property type="entry name" value="FI23031P1"/>
    <property type="match status" value="1"/>
</dbReference>
<name>A0A2G8LS69_STIJA</name>
<evidence type="ECO:0000256" key="10">
    <source>
        <dbReference type="ARBA" id="ARBA00038474"/>
    </source>
</evidence>
<dbReference type="InterPro" id="IPR013087">
    <property type="entry name" value="Znf_C2H2_type"/>
</dbReference>
<organism evidence="14 15">
    <name type="scientific">Stichopus japonicus</name>
    <name type="common">Sea cucumber</name>
    <dbReference type="NCBI Taxonomy" id="307972"/>
    <lineage>
        <taxon>Eukaryota</taxon>
        <taxon>Metazoa</taxon>
        <taxon>Echinodermata</taxon>
        <taxon>Eleutherozoa</taxon>
        <taxon>Echinozoa</taxon>
        <taxon>Holothuroidea</taxon>
        <taxon>Aspidochirotacea</taxon>
        <taxon>Aspidochirotida</taxon>
        <taxon>Stichopodidae</taxon>
        <taxon>Apostichopus</taxon>
    </lineage>
</organism>
<dbReference type="GO" id="GO:0000978">
    <property type="term" value="F:RNA polymerase II cis-regulatory region sequence-specific DNA binding"/>
    <property type="evidence" value="ECO:0007669"/>
    <property type="project" value="TreeGrafter"/>
</dbReference>
<feature type="compositionally biased region" description="Polar residues" evidence="12">
    <location>
        <begin position="452"/>
        <end position="462"/>
    </location>
</feature>
<gene>
    <name evidence="14" type="ORF">BSL78_00027</name>
</gene>
<feature type="compositionally biased region" description="Polar residues" evidence="12">
    <location>
        <begin position="130"/>
        <end position="147"/>
    </location>
</feature>
<evidence type="ECO:0000256" key="7">
    <source>
        <dbReference type="ARBA" id="ARBA00023125"/>
    </source>
</evidence>
<evidence type="ECO:0000256" key="3">
    <source>
        <dbReference type="ARBA" id="ARBA00022737"/>
    </source>
</evidence>
<dbReference type="GO" id="GO:0048513">
    <property type="term" value="P:animal organ development"/>
    <property type="evidence" value="ECO:0007669"/>
    <property type="project" value="UniProtKB-ARBA"/>
</dbReference>
<dbReference type="GO" id="GO:0048646">
    <property type="term" value="P:anatomical structure formation involved in morphogenesis"/>
    <property type="evidence" value="ECO:0007669"/>
    <property type="project" value="UniProtKB-ARBA"/>
</dbReference>
<feature type="compositionally biased region" description="Polar residues" evidence="12">
    <location>
        <begin position="106"/>
        <end position="123"/>
    </location>
</feature>
<dbReference type="PANTHER" id="PTHR23233">
    <property type="entry name" value="SAL-LIKE PROTEIN"/>
    <property type="match status" value="1"/>
</dbReference>
<dbReference type="Gene3D" id="3.30.160.60">
    <property type="entry name" value="Classic Zinc Finger"/>
    <property type="match status" value="4"/>
</dbReference>
<feature type="compositionally biased region" description="Polar residues" evidence="12">
    <location>
        <begin position="155"/>
        <end position="168"/>
    </location>
</feature>
<feature type="compositionally biased region" description="Basic and acidic residues" evidence="12">
    <location>
        <begin position="491"/>
        <end position="503"/>
    </location>
</feature>
<dbReference type="GO" id="GO:0000981">
    <property type="term" value="F:DNA-binding transcription factor activity, RNA polymerase II-specific"/>
    <property type="evidence" value="ECO:0007669"/>
    <property type="project" value="TreeGrafter"/>
</dbReference>
<dbReference type="Pfam" id="PF00096">
    <property type="entry name" value="zf-C2H2"/>
    <property type="match status" value="3"/>
</dbReference>
<feature type="compositionally biased region" description="Basic and acidic residues" evidence="12">
    <location>
        <begin position="74"/>
        <end position="85"/>
    </location>
</feature>
<evidence type="ECO:0000256" key="9">
    <source>
        <dbReference type="ARBA" id="ARBA00023242"/>
    </source>
</evidence>
<dbReference type="GO" id="GO:0005634">
    <property type="term" value="C:nucleus"/>
    <property type="evidence" value="ECO:0007669"/>
    <property type="project" value="UniProtKB-SubCell"/>
</dbReference>
<feature type="region of interest" description="Disordered" evidence="12">
    <location>
        <begin position="74"/>
        <end position="172"/>
    </location>
</feature>
<dbReference type="GO" id="GO:0001708">
    <property type="term" value="P:cell fate specification"/>
    <property type="evidence" value="ECO:0007669"/>
    <property type="project" value="UniProtKB-ARBA"/>
</dbReference>
<feature type="compositionally biased region" description="Low complexity" evidence="12">
    <location>
        <begin position="504"/>
        <end position="518"/>
    </location>
</feature>
<evidence type="ECO:0000313" key="15">
    <source>
        <dbReference type="Proteomes" id="UP000230750"/>
    </source>
</evidence>
<reference evidence="14 15" key="1">
    <citation type="journal article" date="2017" name="PLoS Biol.">
        <title>The sea cucumber genome provides insights into morphological evolution and visceral regeneration.</title>
        <authorList>
            <person name="Zhang X."/>
            <person name="Sun L."/>
            <person name="Yuan J."/>
            <person name="Sun Y."/>
            <person name="Gao Y."/>
            <person name="Zhang L."/>
            <person name="Li S."/>
            <person name="Dai H."/>
            <person name="Hamel J.F."/>
            <person name="Liu C."/>
            <person name="Yu Y."/>
            <person name="Liu S."/>
            <person name="Lin W."/>
            <person name="Guo K."/>
            <person name="Jin S."/>
            <person name="Xu P."/>
            <person name="Storey K.B."/>
            <person name="Huan P."/>
            <person name="Zhang T."/>
            <person name="Zhou Y."/>
            <person name="Zhang J."/>
            <person name="Lin C."/>
            <person name="Li X."/>
            <person name="Xing L."/>
            <person name="Huo D."/>
            <person name="Sun M."/>
            <person name="Wang L."/>
            <person name="Mercier A."/>
            <person name="Li F."/>
            <person name="Yang H."/>
            <person name="Xiang J."/>
        </authorList>
    </citation>
    <scope>NUCLEOTIDE SEQUENCE [LARGE SCALE GENOMIC DNA]</scope>
    <source>
        <strain evidence="14">Shaxun</strain>
        <tissue evidence="14">Muscle</tissue>
    </source>
</reference>
<dbReference type="PROSITE" id="PS00028">
    <property type="entry name" value="ZINC_FINGER_C2H2_1"/>
    <property type="match status" value="5"/>
</dbReference>
<proteinExistence type="inferred from homology"/>
<dbReference type="FunFam" id="3.30.160.60:FF:000215">
    <property type="entry name" value="Spalt-like transcription factor 3"/>
    <property type="match status" value="1"/>
</dbReference>
<protein>
    <submittedName>
        <fullName evidence="14">Putative sal-like protein 4 isoform X2</fullName>
    </submittedName>
</protein>
<keyword evidence="8" id="KW-0804">Transcription</keyword>
<evidence type="ECO:0000256" key="1">
    <source>
        <dbReference type="ARBA" id="ARBA00004123"/>
    </source>
</evidence>
<feature type="domain" description="C2H2-type" evidence="13">
    <location>
        <begin position="348"/>
        <end position="375"/>
    </location>
</feature>
<feature type="region of interest" description="Disordered" evidence="12">
    <location>
        <begin position="406"/>
        <end position="521"/>
    </location>
</feature>
<keyword evidence="6" id="KW-0805">Transcription regulation</keyword>
<feature type="compositionally biased region" description="Pro residues" evidence="12">
    <location>
        <begin position="411"/>
        <end position="425"/>
    </location>
</feature>
<dbReference type="OrthoDB" id="8749569at2759"/>
<keyword evidence="4 11" id="KW-0863">Zinc-finger</keyword>
<dbReference type="GO" id="GO:0008270">
    <property type="term" value="F:zinc ion binding"/>
    <property type="evidence" value="ECO:0007669"/>
    <property type="project" value="UniProtKB-KW"/>
</dbReference>
<evidence type="ECO:0000256" key="2">
    <source>
        <dbReference type="ARBA" id="ARBA00022723"/>
    </source>
</evidence>
<dbReference type="InterPro" id="IPR036236">
    <property type="entry name" value="Znf_C2H2_sf"/>
</dbReference>